<dbReference type="EMBL" id="KL198006">
    <property type="protein sequence ID" value="KDQ30523.1"/>
    <property type="molecule type" value="Genomic_DNA"/>
</dbReference>
<dbReference type="InParanoid" id="A0A067NR20"/>
<dbReference type="Gene3D" id="1.20.1280.50">
    <property type="match status" value="1"/>
</dbReference>
<dbReference type="HOGENOM" id="CLU_687202_0_0_1"/>
<evidence type="ECO:0000313" key="1">
    <source>
        <dbReference type="EMBL" id="KDQ30523.1"/>
    </source>
</evidence>
<gene>
    <name evidence="1" type="ORF">PLEOSDRAFT_155201</name>
</gene>
<evidence type="ECO:0000313" key="2">
    <source>
        <dbReference type="Proteomes" id="UP000027073"/>
    </source>
</evidence>
<dbReference type="Proteomes" id="UP000027073">
    <property type="component" value="Unassembled WGS sequence"/>
</dbReference>
<dbReference type="OrthoDB" id="3266451at2759"/>
<name>A0A067NR20_PLEO1</name>
<sequence length="401" mass="44338">MADEVTRLLDKILGSLAGISGRQLAIDDCHKLESKANSAVSAIRLLRNLSTPIHKLPIEVLAVIFTHVTGSEAPQDFLPDIIGPVYLRSTSSSGVERLVRVCRKWRDAAFAFPALWSTVYFVAPNEGWQTTAPSASLTRRLLQVQKSTPLKVFALSCAQGQYEDSILLPNGVPDESESTRFFRLIAPRASRTEELHIINFDHDALKKPPEWRTFFSAFPSLVTLVVSHRPSLNIITALTLPKETPDATFLAPNLSTLRIYDNQIPSVLCLSIFAEQRDRRNNRLRLLEIISASTSPPSSGWGTPTVNAHPSPNTHVDNYNQQDQQAFDNGGSDHIGGGQGGTGNRELEVHPRWPSVLVADLITMGDYVETVDCTKVEMGAAFDIVSQRPPRAFTWLAQMMF</sequence>
<reference evidence="2" key="1">
    <citation type="journal article" date="2014" name="Proc. Natl. Acad. Sci. U.S.A.">
        <title>Extensive sampling of basidiomycete genomes demonstrates inadequacy of the white-rot/brown-rot paradigm for wood decay fungi.</title>
        <authorList>
            <person name="Riley R."/>
            <person name="Salamov A.A."/>
            <person name="Brown D.W."/>
            <person name="Nagy L.G."/>
            <person name="Floudas D."/>
            <person name="Held B.W."/>
            <person name="Levasseur A."/>
            <person name="Lombard V."/>
            <person name="Morin E."/>
            <person name="Otillar R."/>
            <person name="Lindquist E.A."/>
            <person name="Sun H."/>
            <person name="LaButti K.M."/>
            <person name="Schmutz J."/>
            <person name="Jabbour D."/>
            <person name="Luo H."/>
            <person name="Baker S.E."/>
            <person name="Pisabarro A.G."/>
            <person name="Walton J.D."/>
            <person name="Blanchette R.A."/>
            <person name="Henrissat B."/>
            <person name="Martin F."/>
            <person name="Cullen D."/>
            <person name="Hibbett D.S."/>
            <person name="Grigoriev I.V."/>
        </authorList>
    </citation>
    <scope>NUCLEOTIDE SEQUENCE [LARGE SCALE GENOMIC DNA]</scope>
    <source>
        <strain evidence="2">PC15</strain>
    </source>
</reference>
<protein>
    <submittedName>
        <fullName evidence="1">Uncharacterized protein</fullName>
    </submittedName>
</protein>
<proteinExistence type="predicted"/>
<dbReference type="VEuPathDB" id="FungiDB:PLEOSDRAFT_155201"/>
<accession>A0A067NR20</accession>
<organism evidence="1 2">
    <name type="scientific">Pleurotus ostreatus (strain PC15)</name>
    <name type="common">Oyster mushroom</name>
    <dbReference type="NCBI Taxonomy" id="1137138"/>
    <lineage>
        <taxon>Eukaryota</taxon>
        <taxon>Fungi</taxon>
        <taxon>Dikarya</taxon>
        <taxon>Basidiomycota</taxon>
        <taxon>Agaricomycotina</taxon>
        <taxon>Agaricomycetes</taxon>
        <taxon>Agaricomycetidae</taxon>
        <taxon>Agaricales</taxon>
        <taxon>Pleurotineae</taxon>
        <taxon>Pleurotaceae</taxon>
        <taxon>Pleurotus</taxon>
    </lineage>
</organism>
<dbReference type="AlphaFoldDB" id="A0A067NR20"/>